<organism evidence="2 4">
    <name type="scientific">Halarchaeum rubridurum</name>
    <dbReference type="NCBI Taxonomy" id="489911"/>
    <lineage>
        <taxon>Archaea</taxon>
        <taxon>Methanobacteriati</taxon>
        <taxon>Methanobacteriota</taxon>
        <taxon>Stenosarchaea group</taxon>
        <taxon>Halobacteria</taxon>
        <taxon>Halobacteriales</taxon>
        <taxon>Halobacteriaceae</taxon>
    </lineage>
</organism>
<proteinExistence type="predicted"/>
<dbReference type="InterPro" id="IPR013215">
    <property type="entry name" value="Cbl-indep_Met_Synth_N"/>
</dbReference>
<keyword evidence="3" id="KW-0808">Transferase</keyword>
<name>A0A830G550_9EURY</name>
<dbReference type="EC" id="2.1.1.14" evidence="3"/>
<sequence length="327" mass="35061">MEQFATTVGLFPLPDGQRERLAELKGHQKSDLIDGDEKPAVREAYSATQGHYIDRQREAGLNRIVEGQGRWDDLLAHPLCVHDNVRTGGIVRYYDNNNFYREPIVTGELTPNGDVPAELAAASERCDDLHAVLPGPYSLAGLASDEHYGSFAALLDGVAGFLAGEVAAFPDAVETLTLLEPGFTTDPPDAATHDRISKAIDTIAAASDAEVIVHTYWGMAGEDLYRHLLDTGADGLGYDLVAAPDAAGDLVAEYGAPPRVLLGVVDGQNTLIEGRETIRERVRRFEERAATDVKAAYLTPNTGLFHLPVSKFEAKLDALAAAAGGAQ</sequence>
<evidence type="ECO:0000313" key="2">
    <source>
        <dbReference type="EMBL" id="GGM75136.1"/>
    </source>
</evidence>
<dbReference type="GO" id="GO:0008652">
    <property type="term" value="P:amino acid biosynthetic process"/>
    <property type="evidence" value="ECO:0007669"/>
    <property type="project" value="InterPro"/>
</dbReference>
<dbReference type="EMBL" id="BMOO01000008">
    <property type="protein sequence ID" value="GGM75136.1"/>
    <property type="molecule type" value="Genomic_DNA"/>
</dbReference>
<protein>
    <submittedName>
        <fullName evidence="3">5-methyltetrahydropteroyltriglutamate--homocysteine methyltransferase</fullName>
        <ecNumber evidence="3">2.1.1.14</ecNumber>
    </submittedName>
</protein>
<dbReference type="OrthoDB" id="33991at2157"/>
<accession>A0A830G550</accession>
<keyword evidence="4" id="KW-1185">Reference proteome</keyword>
<reference evidence="2" key="2">
    <citation type="submission" date="2020-09" db="EMBL/GenBank/DDBJ databases">
        <authorList>
            <person name="Sun Q."/>
            <person name="Ohkuma M."/>
        </authorList>
    </citation>
    <scope>NUCLEOTIDE SEQUENCE</scope>
    <source>
        <strain evidence="2">JCM 16108</strain>
    </source>
</reference>
<dbReference type="Proteomes" id="UP000614609">
    <property type="component" value="Unassembled WGS sequence"/>
</dbReference>
<dbReference type="Proteomes" id="UP000765891">
    <property type="component" value="Unassembled WGS sequence"/>
</dbReference>
<dbReference type="EMBL" id="JAGGKO010000008">
    <property type="protein sequence ID" value="MBP1955889.1"/>
    <property type="molecule type" value="Genomic_DNA"/>
</dbReference>
<dbReference type="InterPro" id="IPR038071">
    <property type="entry name" value="UROD/MetE-like_sf"/>
</dbReference>
<dbReference type="Pfam" id="PF08267">
    <property type="entry name" value="Meth_synt_1"/>
    <property type="match status" value="1"/>
</dbReference>
<gene>
    <name evidence="2" type="ORF">GCM10009017_26350</name>
    <name evidence="3" type="ORF">J2752_002820</name>
</gene>
<reference evidence="2" key="1">
    <citation type="journal article" date="2014" name="Int. J. Syst. Evol. Microbiol.">
        <title>Complete genome sequence of Corynebacterium casei LMG S-19264T (=DSM 44701T), isolated from a smear-ripened cheese.</title>
        <authorList>
            <consortium name="US DOE Joint Genome Institute (JGI-PGF)"/>
            <person name="Walter F."/>
            <person name="Albersmeier A."/>
            <person name="Kalinowski J."/>
            <person name="Ruckert C."/>
        </authorList>
    </citation>
    <scope>NUCLEOTIDE SEQUENCE</scope>
    <source>
        <strain evidence="2">JCM 16108</strain>
    </source>
</reference>
<evidence type="ECO:0000313" key="3">
    <source>
        <dbReference type="EMBL" id="MBP1955889.1"/>
    </source>
</evidence>
<comment type="caution">
    <text evidence="2">The sequence shown here is derived from an EMBL/GenBank/DDBJ whole genome shotgun (WGS) entry which is preliminary data.</text>
</comment>
<dbReference type="AlphaFoldDB" id="A0A830G550"/>
<dbReference type="SUPFAM" id="SSF51726">
    <property type="entry name" value="UROD/MetE-like"/>
    <property type="match status" value="1"/>
</dbReference>
<evidence type="ECO:0000313" key="4">
    <source>
        <dbReference type="Proteomes" id="UP000614609"/>
    </source>
</evidence>
<dbReference type="Gene3D" id="3.20.20.210">
    <property type="match status" value="1"/>
</dbReference>
<evidence type="ECO:0000259" key="1">
    <source>
        <dbReference type="Pfam" id="PF08267"/>
    </source>
</evidence>
<reference evidence="3" key="3">
    <citation type="submission" date="2021-03" db="EMBL/GenBank/DDBJ databases">
        <title>Genomic Encyclopedia of Type Strains, Phase IV (KMG-IV): sequencing the most valuable type-strain genomes for metagenomic binning, comparative biology and taxonomic classification.</title>
        <authorList>
            <person name="Goeker M."/>
        </authorList>
    </citation>
    <scope>NUCLEOTIDE SEQUENCE</scope>
    <source>
        <strain evidence="3">DSM 22443</strain>
    </source>
</reference>
<feature type="domain" description="Cobalamin-independent methionine synthase MetE N-terminal" evidence="1">
    <location>
        <begin position="90"/>
        <end position="286"/>
    </location>
</feature>
<dbReference type="GO" id="GO:0008270">
    <property type="term" value="F:zinc ion binding"/>
    <property type="evidence" value="ECO:0007669"/>
    <property type="project" value="InterPro"/>
</dbReference>
<dbReference type="GO" id="GO:0003871">
    <property type="term" value="F:5-methyltetrahydropteroyltriglutamate-homocysteine S-methyltransferase activity"/>
    <property type="evidence" value="ECO:0007669"/>
    <property type="project" value="UniProtKB-EC"/>
</dbReference>
<dbReference type="GO" id="GO:0032259">
    <property type="term" value="P:methylation"/>
    <property type="evidence" value="ECO:0007669"/>
    <property type="project" value="UniProtKB-KW"/>
</dbReference>
<keyword evidence="3" id="KW-0489">Methyltransferase</keyword>
<dbReference type="RefSeq" id="WP_188873060.1">
    <property type="nucleotide sequence ID" value="NZ_BMOO01000008.1"/>
</dbReference>